<dbReference type="EMBL" id="VSRR010001550">
    <property type="protein sequence ID" value="MPC26060.1"/>
    <property type="molecule type" value="Genomic_DNA"/>
</dbReference>
<dbReference type="Proteomes" id="UP000324222">
    <property type="component" value="Unassembled WGS sequence"/>
</dbReference>
<gene>
    <name evidence="1" type="ORF">E2C01_019190</name>
</gene>
<evidence type="ECO:0000313" key="2">
    <source>
        <dbReference type="Proteomes" id="UP000324222"/>
    </source>
</evidence>
<dbReference type="AlphaFoldDB" id="A0A5B7DWY2"/>
<accession>A0A5B7DWY2</accession>
<comment type="caution">
    <text evidence="1">The sequence shown here is derived from an EMBL/GenBank/DDBJ whole genome shotgun (WGS) entry which is preliminary data.</text>
</comment>
<organism evidence="1 2">
    <name type="scientific">Portunus trituberculatus</name>
    <name type="common">Swimming crab</name>
    <name type="synonym">Neptunus trituberculatus</name>
    <dbReference type="NCBI Taxonomy" id="210409"/>
    <lineage>
        <taxon>Eukaryota</taxon>
        <taxon>Metazoa</taxon>
        <taxon>Ecdysozoa</taxon>
        <taxon>Arthropoda</taxon>
        <taxon>Crustacea</taxon>
        <taxon>Multicrustacea</taxon>
        <taxon>Malacostraca</taxon>
        <taxon>Eumalacostraca</taxon>
        <taxon>Eucarida</taxon>
        <taxon>Decapoda</taxon>
        <taxon>Pleocyemata</taxon>
        <taxon>Brachyura</taxon>
        <taxon>Eubrachyura</taxon>
        <taxon>Portunoidea</taxon>
        <taxon>Portunidae</taxon>
        <taxon>Portuninae</taxon>
        <taxon>Portunus</taxon>
    </lineage>
</organism>
<sequence>MSFTVMRNRNTHSAYRSPVAEAAPARPTLAHAIMQKTELETRYSFLKLRKKFPEKGGGDIRASVCPSWHLHILGQLASPLVESVVMRVAAMLGPMERRSAFTSRIDAYIEREQRIAVKGFGPVTCGDGECQEPVSTNGRTRQRWTRFQYPEKEGKTVCRKCVL</sequence>
<reference evidence="1 2" key="1">
    <citation type="submission" date="2019-05" db="EMBL/GenBank/DDBJ databases">
        <title>Another draft genome of Portunus trituberculatus and its Hox gene families provides insights of decapod evolution.</title>
        <authorList>
            <person name="Jeong J.-H."/>
            <person name="Song I."/>
            <person name="Kim S."/>
            <person name="Choi T."/>
            <person name="Kim D."/>
            <person name="Ryu S."/>
            <person name="Kim W."/>
        </authorList>
    </citation>
    <scope>NUCLEOTIDE SEQUENCE [LARGE SCALE GENOMIC DNA]</scope>
    <source>
        <tissue evidence="1">Muscle</tissue>
    </source>
</reference>
<proteinExistence type="predicted"/>
<name>A0A5B7DWY2_PORTR</name>
<keyword evidence="2" id="KW-1185">Reference proteome</keyword>
<evidence type="ECO:0000313" key="1">
    <source>
        <dbReference type="EMBL" id="MPC26060.1"/>
    </source>
</evidence>
<protein>
    <submittedName>
        <fullName evidence="1">Uncharacterized protein</fullName>
    </submittedName>
</protein>